<keyword evidence="6" id="KW-1185">Reference proteome</keyword>
<reference evidence="5 6" key="1">
    <citation type="submission" date="2020-06" db="EMBL/GenBank/DDBJ databases">
        <title>WGS assembly of Ceratodon purpureus strain R40.</title>
        <authorList>
            <person name="Carey S.B."/>
            <person name="Jenkins J."/>
            <person name="Shu S."/>
            <person name="Lovell J.T."/>
            <person name="Sreedasyam A."/>
            <person name="Maumus F."/>
            <person name="Tiley G.P."/>
            <person name="Fernandez-Pozo N."/>
            <person name="Barry K."/>
            <person name="Chen C."/>
            <person name="Wang M."/>
            <person name="Lipzen A."/>
            <person name="Daum C."/>
            <person name="Saski C.A."/>
            <person name="Payton A.C."/>
            <person name="Mcbreen J.C."/>
            <person name="Conrad R.E."/>
            <person name="Kollar L.M."/>
            <person name="Olsson S."/>
            <person name="Huttunen S."/>
            <person name="Landis J.B."/>
            <person name="Wickett N.J."/>
            <person name="Johnson M.G."/>
            <person name="Rensing S.A."/>
            <person name="Grimwood J."/>
            <person name="Schmutz J."/>
            <person name="Mcdaniel S.F."/>
        </authorList>
    </citation>
    <scope>NUCLEOTIDE SEQUENCE [LARGE SCALE GENOMIC DNA]</scope>
    <source>
        <strain evidence="5 6">R40</strain>
    </source>
</reference>
<dbReference type="EMBL" id="CM026427">
    <property type="protein sequence ID" value="KAG0570223.1"/>
    <property type="molecule type" value="Genomic_DNA"/>
</dbReference>
<evidence type="ECO:0000256" key="4">
    <source>
        <dbReference type="RuleBase" id="RU363099"/>
    </source>
</evidence>
<dbReference type="AlphaFoldDB" id="A0A8T0HF26"/>
<dbReference type="Proteomes" id="UP000822688">
    <property type="component" value="Chromosome 6"/>
</dbReference>
<comment type="subcellular location">
    <subcellularLocation>
        <location evidence="4">Secreted</location>
        <location evidence="4">Extracellular space</location>
        <location evidence="4">Apoplast</location>
    </subcellularLocation>
</comment>
<dbReference type="Gene3D" id="2.40.480.10">
    <property type="entry name" value="Allene oxide cyclase-like"/>
    <property type="match status" value="1"/>
</dbReference>
<sequence length="190" mass="20158">MASHSELLAYTLCSILCICSLQTSVTAIEVMEPAAVNLTYYLHEVRGGPGTNGTLWAAAGTGSASNNVSTSGVGWGTFFVFDSPLREGQTENATLLGKSTGTATVTTKGGIPDGGVMIYCQHIFNNATIYNKSSIMVGGQVDFTNVPPWEAIVFGGTGYFRGWRGYGLAELMTSSDAPLIVYKWSIFISK</sequence>
<dbReference type="Pfam" id="PF03018">
    <property type="entry name" value="Dirigent"/>
    <property type="match status" value="1"/>
</dbReference>
<comment type="subunit">
    <text evidence="2 4">Homodimer.</text>
</comment>
<accession>A0A8T0HF26</accession>
<keyword evidence="4" id="KW-0052">Apoplast</keyword>
<keyword evidence="3 4" id="KW-0964">Secreted</keyword>
<protein>
    <recommendedName>
        <fullName evidence="4">Dirigent protein</fullName>
    </recommendedName>
</protein>
<comment type="function">
    <text evidence="4">Dirigent proteins impart stereoselectivity on the phenoxy radical-coupling reaction, yielding optically active lignans from two molecules of coniferyl alcohol in the biosynthesis of lignans, flavonolignans, and alkaloids and thus plays a central role in plant secondary metabolism.</text>
</comment>
<dbReference type="PANTHER" id="PTHR21495">
    <property type="entry name" value="NUCLEOPORIN-RELATED"/>
    <property type="match status" value="1"/>
</dbReference>
<evidence type="ECO:0000313" key="5">
    <source>
        <dbReference type="EMBL" id="KAG0570223.1"/>
    </source>
</evidence>
<feature type="chain" id="PRO_5035967945" description="Dirigent protein" evidence="4">
    <location>
        <begin position="28"/>
        <end position="190"/>
    </location>
</feature>
<name>A0A8T0HF26_CERPU</name>
<proteinExistence type="inferred from homology"/>
<dbReference type="InterPro" id="IPR004265">
    <property type="entry name" value="Dirigent"/>
</dbReference>
<evidence type="ECO:0000256" key="2">
    <source>
        <dbReference type="ARBA" id="ARBA00011738"/>
    </source>
</evidence>
<evidence type="ECO:0000256" key="3">
    <source>
        <dbReference type="ARBA" id="ARBA00022525"/>
    </source>
</evidence>
<evidence type="ECO:0000256" key="1">
    <source>
        <dbReference type="ARBA" id="ARBA00010746"/>
    </source>
</evidence>
<dbReference type="GO" id="GO:0009699">
    <property type="term" value="P:phenylpropanoid biosynthetic process"/>
    <property type="evidence" value="ECO:0007669"/>
    <property type="project" value="UniProtKB-ARBA"/>
</dbReference>
<dbReference type="GO" id="GO:0048046">
    <property type="term" value="C:apoplast"/>
    <property type="evidence" value="ECO:0007669"/>
    <property type="project" value="UniProtKB-SubCell"/>
</dbReference>
<evidence type="ECO:0000313" key="6">
    <source>
        <dbReference type="Proteomes" id="UP000822688"/>
    </source>
</evidence>
<gene>
    <name evidence="5" type="ORF">KC19_6G145400</name>
</gene>
<keyword evidence="4" id="KW-0732">Signal</keyword>
<comment type="caution">
    <text evidence="5">The sequence shown here is derived from an EMBL/GenBank/DDBJ whole genome shotgun (WGS) entry which is preliminary data.</text>
</comment>
<organism evidence="5 6">
    <name type="scientific">Ceratodon purpureus</name>
    <name type="common">Fire moss</name>
    <name type="synonym">Dicranum purpureum</name>
    <dbReference type="NCBI Taxonomy" id="3225"/>
    <lineage>
        <taxon>Eukaryota</taxon>
        <taxon>Viridiplantae</taxon>
        <taxon>Streptophyta</taxon>
        <taxon>Embryophyta</taxon>
        <taxon>Bryophyta</taxon>
        <taxon>Bryophytina</taxon>
        <taxon>Bryopsida</taxon>
        <taxon>Dicranidae</taxon>
        <taxon>Pseudoditrichales</taxon>
        <taxon>Ditrichaceae</taxon>
        <taxon>Ceratodon</taxon>
    </lineage>
</organism>
<dbReference type="InterPro" id="IPR044859">
    <property type="entry name" value="Allene_oxi_cyc_Dirigent"/>
</dbReference>
<feature type="signal peptide" evidence="4">
    <location>
        <begin position="1"/>
        <end position="27"/>
    </location>
</feature>
<comment type="similarity">
    <text evidence="1 4">Belongs to the plant dirigent protein family.</text>
</comment>